<evidence type="ECO:0000313" key="1">
    <source>
        <dbReference type="EMBL" id="AFX98678.1"/>
    </source>
</evidence>
<dbReference type="Proteomes" id="UP000010077">
    <property type="component" value="Chromosome"/>
</dbReference>
<keyword evidence="2" id="KW-1185">Reference proteome</keyword>
<reference evidence="1 2" key="1">
    <citation type="journal article" date="2012" name="Proc. Natl. Acad. Sci. U.S.A.">
        <title>Genome streamlining and chemical defense in a coral reef symbiosis.</title>
        <authorList>
            <person name="Kwan J.C."/>
            <person name="Donia M.S."/>
            <person name="Han A.W."/>
            <person name="Hirose E."/>
            <person name="Haygood M.G."/>
            <person name="Schmidt E.W."/>
        </authorList>
    </citation>
    <scope>NUCLEOTIDE SEQUENCE [LARGE SCALE GENOMIC DNA]</scope>
    <source>
        <strain evidence="1 2">L2</strain>
    </source>
</reference>
<gene>
    <name evidence="1" type="ORF">A1OE_485</name>
</gene>
<evidence type="ECO:0000313" key="2">
    <source>
        <dbReference type="Proteomes" id="UP000010077"/>
    </source>
</evidence>
<proteinExistence type="predicted"/>
<name>K7Z3V1_9PROT</name>
<sequence>MKIIIFLDCTIANTLPKMKATVSKLTQSTFLINSPIQA</sequence>
<accession>K7Z3V1</accession>
<dbReference type="KEGG" id="thal:A1OE_485"/>
<dbReference type="EMBL" id="CP003539">
    <property type="protein sequence ID" value="AFX98678.1"/>
    <property type="molecule type" value="Genomic_DNA"/>
</dbReference>
<dbReference type="AlphaFoldDB" id="K7Z3V1"/>
<dbReference type="HOGENOM" id="CLU_3325992_0_0_5"/>
<organism evidence="1 2">
    <name type="scientific">Candidatus Endolissoclinum faulkneri L2</name>
    <dbReference type="NCBI Taxonomy" id="1193729"/>
    <lineage>
        <taxon>Bacteria</taxon>
        <taxon>Pseudomonadati</taxon>
        <taxon>Pseudomonadota</taxon>
        <taxon>Alphaproteobacteria</taxon>
        <taxon>Rhodospirillales</taxon>
        <taxon>Rhodospirillaceae</taxon>
        <taxon>Candidatus Endolissoclinum</taxon>
    </lineage>
</organism>
<protein>
    <submittedName>
        <fullName evidence="1">Uncharacterized protein</fullName>
    </submittedName>
</protein>